<sequence>MAPPVRHHLTPEKRETISRHLKRVAESMGEGANRCQSSLVVRLMDERGPNTSQYSLYDVLEVAGINKSSYYTMRKKMANQV</sequence>
<reference evidence="1 2" key="1">
    <citation type="journal article" date="2018" name="PLoS ONE">
        <title>The draft genome of Kipferlia bialata reveals reductive genome evolution in fornicate parasites.</title>
        <authorList>
            <person name="Tanifuji G."/>
            <person name="Takabayashi S."/>
            <person name="Kume K."/>
            <person name="Takagi M."/>
            <person name="Nakayama T."/>
            <person name="Kamikawa R."/>
            <person name="Inagaki Y."/>
            <person name="Hashimoto T."/>
        </authorList>
    </citation>
    <scope>NUCLEOTIDE SEQUENCE [LARGE SCALE GENOMIC DNA]</scope>
    <source>
        <strain evidence="1">NY0173</strain>
    </source>
</reference>
<evidence type="ECO:0000313" key="1">
    <source>
        <dbReference type="EMBL" id="GIQ91712.1"/>
    </source>
</evidence>
<proteinExistence type="predicted"/>
<dbReference type="EMBL" id="BDIP01008201">
    <property type="protein sequence ID" value="GIQ91712.1"/>
    <property type="molecule type" value="Genomic_DNA"/>
</dbReference>
<comment type="caution">
    <text evidence="1">The sequence shown here is derived from an EMBL/GenBank/DDBJ whole genome shotgun (WGS) entry which is preliminary data.</text>
</comment>
<organism evidence="1 2">
    <name type="scientific">Kipferlia bialata</name>
    <dbReference type="NCBI Taxonomy" id="797122"/>
    <lineage>
        <taxon>Eukaryota</taxon>
        <taxon>Metamonada</taxon>
        <taxon>Carpediemonas-like organisms</taxon>
        <taxon>Kipferlia</taxon>
    </lineage>
</organism>
<keyword evidence="2" id="KW-1185">Reference proteome</keyword>
<name>A0A9K3DAP3_9EUKA</name>
<dbReference type="Proteomes" id="UP000265618">
    <property type="component" value="Unassembled WGS sequence"/>
</dbReference>
<gene>
    <name evidence="1" type="ORF">KIPB_015085</name>
</gene>
<evidence type="ECO:0000313" key="2">
    <source>
        <dbReference type="Proteomes" id="UP000265618"/>
    </source>
</evidence>
<accession>A0A9K3DAP3</accession>
<dbReference type="AlphaFoldDB" id="A0A9K3DAP3"/>
<protein>
    <submittedName>
        <fullName evidence="1">Uncharacterized protein</fullName>
    </submittedName>
</protein>